<dbReference type="InterPro" id="IPR000792">
    <property type="entry name" value="Tscrpt_reg_LuxR_C"/>
</dbReference>
<evidence type="ECO:0000259" key="4">
    <source>
        <dbReference type="PROSITE" id="PS50043"/>
    </source>
</evidence>
<keyword evidence="6" id="KW-1185">Reference proteome</keyword>
<keyword evidence="1" id="KW-0805">Transcription regulation</keyword>
<evidence type="ECO:0000313" key="5">
    <source>
        <dbReference type="EMBL" id="GHO44929.1"/>
    </source>
</evidence>
<dbReference type="PROSITE" id="PS00622">
    <property type="entry name" value="HTH_LUXR_1"/>
    <property type="match status" value="1"/>
</dbReference>
<dbReference type="AlphaFoldDB" id="A0A8J3I3S6"/>
<dbReference type="SMART" id="SM00421">
    <property type="entry name" value="HTH_LUXR"/>
    <property type="match status" value="1"/>
</dbReference>
<sequence>MLHLLVAGRSNPEIASALVVSVNTVKTHVRSIYRKLGVANRVEASVVAHSLHLL</sequence>
<keyword evidence="2" id="KW-0238">DNA-binding</keyword>
<dbReference type="PRINTS" id="PR00038">
    <property type="entry name" value="HTHLUXR"/>
</dbReference>
<organism evidence="5 6">
    <name type="scientific">Ktedonospora formicarum</name>
    <dbReference type="NCBI Taxonomy" id="2778364"/>
    <lineage>
        <taxon>Bacteria</taxon>
        <taxon>Bacillati</taxon>
        <taxon>Chloroflexota</taxon>
        <taxon>Ktedonobacteria</taxon>
        <taxon>Ktedonobacterales</taxon>
        <taxon>Ktedonobacteraceae</taxon>
        <taxon>Ktedonospora</taxon>
    </lineage>
</organism>
<protein>
    <recommendedName>
        <fullName evidence="4">HTH luxR-type domain-containing protein</fullName>
    </recommendedName>
</protein>
<evidence type="ECO:0000256" key="2">
    <source>
        <dbReference type="ARBA" id="ARBA00023125"/>
    </source>
</evidence>
<dbReference type="PANTHER" id="PTHR44688">
    <property type="entry name" value="DNA-BINDING TRANSCRIPTIONAL ACTIVATOR DEVR_DOSR"/>
    <property type="match status" value="1"/>
</dbReference>
<dbReference type="InterPro" id="IPR016032">
    <property type="entry name" value="Sig_transdc_resp-reg_C-effctor"/>
</dbReference>
<dbReference type="PROSITE" id="PS50043">
    <property type="entry name" value="HTH_LUXR_2"/>
    <property type="match status" value="1"/>
</dbReference>
<name>A0A8J3I3S6_9CHLR</name>
<proteinExistence type="predicted"/>
<dbReference type="EMBL" id="BNJF01000001">
    <property type="protein sequence ID" value="GHO44929.1"/>
    <property type="molecule type" value="Genomic_DNA"/>
</dbReference>
<dbReference type="PANTHER" id="PTHR44688:SF16">
    <property type="entry name" value="DNA-BINDING TRANSCRIPTIONAL ACTIVATOR DEVR_DOSR"/>
    <property type="match status" value="1"/>
</dbReference>
<evidence type="ECO:0000256" key="1">
    <source>
        <dbReference type="ARBA" id="ARBA00023015"/>
    </source>
</evidence>
<evidence type="ECO:0000313" key="6">
    <source>
        <dbReference type="Proteomes" id="UP000612362"/>
    </source>
</evidence>
<comment type="caution">
    <text evidence="5">The sequence shown here is derived from an EMBL/GenBank/DDBJ whole genome shotgun (WGS) entry which is preliminary data.</text>
</comment>
<dbReference type="SUPFAM" id="SSF46894">
    <property type="entry name" value="C-terminal effector domain of the bipartite response regulators"/>
    <property type="match status" value="1"/>
</dbReference>
<accession>A0A8J3I3S6</accession>
<dbReference type="InterPro" id="IPR036388">
    <property type="entry name" value="WH-like_DNA-bd_sf"/>
</dbReference>
<gene>
    <name evidence="5" type="ORF">KSX_30920</name>
</gene>
<keyword evidence="3" id="KW-0804">Transcription</keyword>
<dbReference type="Gene3D" id="1.10.10.10">
    <property type="entry name" value="Winged helix-like DNA-binding domain superfamily/Winged helix DNA-binding domain"/>
    <property type="match status" value="1"/>
</dbReference>
<dbReference type="GO" id="GO:0003677">
    <property type="term" value="F:DNA binding"/>
    <property type="evidence" value="ECO:0007669"/>
    <property type="project" value="UniProtKB-KW"/>
</dbReference>
<dbReference type="GO" id="GO:0006355">
    <property type="term" value="P:regulation of DNA-templated transcription"/>
    <property type="evidence" value="ECO:0007669"/>
    <property type="project" value="InterPro"/>
</dbReference>
<dbReference type="Proteomes" id="UP000612362">
    <property type="component" value="Unassembled WGS sequence"/>
</dbReference>
<evidence type="ECO:0000256" key="3">
    <source>
        <dbReference type="ARBA" id="ARBA00023163"/>
    </source>
</evidence>
<dbReference type="CDD" id="cd06170">
    <property type="entry name" value="LuxR_C_like"/>
    <property type="match status" value="1"/>
</dbReference>
<feature type="domain" description="HTH luxR-type" evidence="4">
    <location>
        <begin position="1"/>
        <end position="52"/>
    </location>
</feature>
<reference evidence="5" key="1">
    <citation type="submission" date="2020-10" db="EMBL/GenBank/DDBJ databases">
        <title>Taxonomic study of unclassified bacteria belonging to the class Ktedonobacteria.</title>
        <authorList>
            <person name="Yabe S."/>
            <person name="Wang C.M."/>
            <person name="Zheng Y."/>
            <person name="Sakai Y."/>
            <person name="Cavaletti L."/>
            <person name="Monciardini P."/>
            <person name="Donadio S."/>
        </authorList>
    </citation>
    <scope>NUCLEOTIDE SEQUENCE</scope>
    <source>
        <strain evidence="5">SOSP1-1</strain>
    </source>
</reference>
<dbReference type="Pfam" id="PF00196">
    <property type="entry name" value="GerE"/>
    <property type="match status" value="1"/>
</dbReference>